<dbReference type="EMBL" id="JACHVY010000001">
    <property type="protein sequence ID" value="MBB2901155.1"/>
    <property type="molecule type" value="Genomic_DNA"/>
</dbReference>
<dbReference type="Proteomes" id="UP000533269">
    <property type="component" value="Unassembled WGS sequence"/>
</dbReference>
<evidence type="ECO:0000256" key="1">
    <source>
        <dbReference type="SAM" id="Phobius"/>
    </source>
</evidence>
<dbReference type="PANTHER" id="PTHR19353:SF19">
    <property type="entry name" value="DELTA(5) FATTY ACID DESATURASE C-RELATED"/>
    <property type="match status" value="1"/>
</dbReference>
<gene>
    <name evidence="3" type="ORF">FHR75_001943</name>
</gene>
<feature type="transmembrane region" description="Helical" evidence="1">
    <location>
        <begin position="229"/>
        <end position="249"/>
    </location>
</feature>
<dbReference type="RefSeq" id="WP_311736555.1">
    <property type="nucleotide sequence ID" value="NZ_JACHVY010000001.1"/>
</dbReference>
<keyword evidence="1" id="KW-1133">Transmembrane helix</keyword>
<accession>A0A7W4XXF6</accession>
<feature type="transmembrane region" description="Helical" evidence="1">
    <location>
        <begin position="71"/>
        <end position="90"/>
    </location>
</feature>
<feature type="transmembrane region" description="Helical" evidence="1">
    <location>
        <begin position="96"/>
        <end position="115"/>
    </location>
</feature>
<dbReference type="PIRSF" id="PIRSF015921">
    <property type="entry name" value="FA_sphinglp_des"/>
    <property type="match status" value="1"/>
</dbReference>
<dbReference type="GO" id="GO:0008610">
    <property type="term" value="P:lipid biosynthetic process"/>
    <property type="evidence" value="ECO:0007669"/>
    <property type="project" value="UniProtKB-ARBA"/>
</dbReference>
<feature type="domain" description="Fatty acid desaturase" evidence="2">
    <location>
        <begin position="95"/>
        <end position="354"/>
    </location>
</feature>
<name>A0A7W4XXF6_KINRA</name>
<reference evidence="3 4" key="2">
    <citation type="submission" date="2020-08" db="EMBL/GenBank/DDBJ databases">
        <authorList>
            <person name="Partida-Martinez L."/>
            <person name="Huntemann M."/>
            <person name="Clum A."/>
            <person name="Wang J."/>
            <person name="Palaniappan K."/>
            <person name="Ritter S."/>
            <person name="Chen I.-M."/>
            <person name="Stamatis D."/>
            <person name="Reddy T."/>
            <person name="O'Malley R."/>
            <person name="Daum C."/>
            <person name="Shapiro N."/>
            <person name="Ivanova N."/>
            <person name="Kyrpides N."/>
            <person name="Woyke T."/>
        </authorList>
    </citation>
    <scope>NUCLEOTIDE SEQUENCE [LARGE SCALE GENOMIC DNA]</scope>
    <source>
        <strain evidence="3 4">AS2.23</strain>
    </source>
</reference>
<feature type="transmembrane region" description="Helical" evidence="1">
    <location>
        <begin position="255"/>
        <end position="276"/>
    </location>
</feature>
<dbReference type="InterPro" id="IPR005804">
    <property type="entry name" value="FA_desaturase_dom"/>
</dbReference>
<comment type="caution">
    <text evidence="3">The sequence shown here is derived from an EMBL/GenBank/DDBJ whole genome shotgun (WGS) entry which is preliminary data.</text>
</comment>
<protein>
    <submittedName>
        <fullName evidence="3">Fatty acid desaturase</fullName>
    </submittedName>
</protein>
<evidence type="ECO:0000313" key="3">
    <source>
        <dbReference type="EMBL" id="MBB2901155.1"/>
    </source>
</evidence>
<keyword evidence="1" id="KW-0472">Membrane</keyword>
<dbReference type="AlphaFoldDB" id="A0A7W4XXF6"/>
<organism evidence="3 4">
    <name type="scientific">Kineococcus radiotolerans</name>
    <dbReference type="NCBI Taxonomy" id="131568"/>
    <lineage>
        <taxon>Bacteria</taxon>
        <taxon>Bacillati</taxon>
        <taxon>Actinomycetota</taxon>
        <taxon>Actinomycetes</taxon>
        <taxon>Kineosporiales</taxon>
        <taxon>Kineosporiaceae</taxon>
        <taxon>Kineococcus</taxon>
    </lineage>
</organism>
<dbReference type="GO" id="GO:0016717">
    <property type="term" value="F:oxidoreductase activity, acting on paired donors, with oxidation of a pair of donors resulting in the reduction of molecular oxygen to two molecules of water"/>
    <property type="evidence" value="ECO:0007669"/>
    <property type="project" value="TreeGrafter"/>
</dbReference>
<evidence type="ECO:0000259" key="2">
    <source>
        <dbReference type="Pfam" id="PF00487"/>
    </source>
</evidence>
<sequence>MPWTRWHVATQDAMNGHTVETHLTRSPEAGTLTPAGAELRPAARPQGAKLYQALAQQVRERGLMRRRPGWYVLRAAALLAVLGAVAVASWNLGDTWWQLLLAPVVAVVVSQVAFLGHDAAHQQVFGSPRANEVAARGLASGWAGLSYGWWLGKHGVHHSAPNQRGRDTDIESKALAFYPEAVEGKSRLHAWLLRRQGFLFFPLLLLEGLNLHVDSARNLTSRAPRPRRAVDISLVVVRWALYLAFAGAVMSPLKVLAFVAVDLACFGVLLGGAFAPNHTGMPILARGAKLDFLHRQVTSSRNVSGGWWVDLVMGGLNHQVEHHLFPSMPRPTLRKVRPIVRDFCAGHGIPYTETSFVGAFRAVVVHLNTVGLAGRRDNSCPLAAQLRS</sequence>
<dbReference type="CDD" id="cd03506">
    <property type="entry name" value="Delta6-FADS-like"/>
    <property type="match status" value="1"/>
</dbReference>
<dbReference type="GO" id="GO:0016020">
    <property type="term" value="C:membrane"/>
    <property type="evidence" value="ECO:0007669"/>
    <property type="project" value="TreeGrafter"/>
</dbReference>
<keyword evidence="1" id="KW-0812">Transmembrane</keyword>
<dbReference type="Pfam" id="PF00487">
    <property type="entry name" value="FA_desaturase"/>
    <property type="match status" value="1"/>
</dbReference>
<dbReference type="InterPro" id="IPR012171">
    <property type="entry name" value="Fatty_acid_desaturase"/>
</dbReference>
<evidence type="ECO:0000313" key="4">
    <source>
        <dbReference type="Proteomes" id="UP000533269"/>
    </source>
</evidence>
<proteinExistence type="predicted"/>
<reference evidence="3 4" key="1">
    <citation type="submission" date="2020-08" db="EMBL/GenBank/DDBJ databases">
        <title>The Agave Microbiome: Exploring the role of microbial communities in plant adaptations to desert environments.</title>
        <authorList>
            <person name="Partida-Martinez L.P."/>
        </authorList>
    </citation>
    <scope>NUCLEOTIDE SEQUENCE [LARGE SCALE GENOMIC DNA]</scope>
    <source>
        <strain evidence="3 4">AS2.23</strain>
    </source>
</reference>
<dbReference type="PANTHER" id="PTHR19353">
    <property type="entry name" value="FATTY ACID DESATURASE 2"/>
    <property type="match status" value="1"/>
</dbReference>